<evidence type="ECO:0000313" key="2">
    <source>
        <dbReference type="EMBL" id="OSC31494.1"/>
    </source>
</evidence>
<dbReference type="InterPro" id="IPR032710">
    <property type="entry name" value="NTF2-like_dom_sf"/>
</dbReference>
<gene>
    <name evidence="2" type="ORF">B8W67_16160</name>
</gene>
<accession>A0AA91PC77</accession>
<keyword evidence="3" id="KW-1185">Reference proteome</keyword>
<dbReference type="Proteomes" id="UP000193577">
    <property type="component" value="Unassembled WGS sequence"/>
</dbReference>
<dbReference type="AlphaFoldDB" id="A0AA91PC77"/>
<evidence type="ECO:0000313" key="3">
    <source>
        <dbReference type="Proteomes" id="UP000193577"/>
    </source>
</evidence>
<sequence length="132" mass="15283">MSRETVGAVVETYLQAWRTQDPDLIVTIFTPTARYHERVLDEPIRTVDGIREYWVSKVVEQQANIEVRLLHLYLDGTTAIAEWEAHFDDLVAGCRKRMREVALLEFEGRRIADLREYWASTRLGPLGGATHR</sequence>
<proteinExistence type="predicted"/>
<dbReference type="Pfam" id="PF12680">
    <property type="entry name" value="SnoaL_2"/>
    <property type="match status" value="1"/>
</dbReference>
<dbReference type="InterPro" id="IPR037401">
    <property type="entry name" value="SnoaL-like"/>
</dbReference>
<reference evidence="2 3" key="1">
    <citation type="submission" date="2017-04" db="EMBL/GenBank/DDBJ databases">
        <title>The new phylogeny of genus Mycobacterium.</title>
        <authorList>
            <person name="Tortoli E."/>
            <person name="Trovato A."/>
            <person name="Cirillo D.M."/>
        </authorList>
    </citation>
    <scope>NUCLEOTIDE SEQUENCE [LARGE SCALE GENOMIC DNA]</scope>
    <source>
        <strain evidence="2 3">KCTC 19819</strain>
    </source>
</reference>
<dbReference type="EMBL" id="NCXO01000043">
    <property type="protein sequence ID" value="OSC31494.1"/>
    <property type="molecule type" value="Genomic_DNA"/>
</dbReference>
<protein>
    <recommendedName>
        <fullName evidence="1">SnoaL-like domain-containing protein</fullName>
    </recommendedName>
</protein>
<dbReference type="SUPFAM" id="SSF54427">
    <property type="entry name" value="NTF2-like"/>
    <property type="match status" value="1"/>
</dbReference>
<name>A0AA91PC77_9MYCO</name>
<dbReference type="Gene3D" id="3.10.450.50">
    <property type="match status" value="1"/>
</dbReference>
<evidence type="ECO:0000259" key="1">
    <source>
        <dbReference type="Pfam" id="PF12680"/>
    </source>
</evidence>
<feature type="domain" description="SnoaL-like" evidence="1">
    <location>
        <begin position="10"/>
        <end position="113"/>
    </location>
</feature>
<comment type="caution">
    <text evidence="2">The sequence shown here is derived from an EMBL/GenBank/DDBJ whole genome shotgun (WGS) entry which is preliminary data.</text>
</comment>
<organism evidence="2 3">
    <name type="scientific">Mycolicibacillus koreensis</name>
    <dbReference type="NCBI Taxonomy" id="1069220"/>
    <lineage>
        <taxon>Bacteria</taxon>
        <taxon>Bacillati</taxon>
        <taxon>Actinomycetota</taxon>
        <taxon>Actinomycetes</taxon>
        <taxon>Mycobacteriales</taxon>
        <taxon>Mycobacteriaceae</taxon>
        <taxon>Mycolicibacillus</taxon>
    </lineage>
</organism>